<keyword evidence="8 12" id="KW-0798">TonB box</keyword>
<evidence type="ECO:0000259" key="14">
    <source>
        <dbReference type="Pfam" id="PF00593"/>
    </source>
</evidence>
<evidence type="ECO:0000256" key="2">
    <source>
        <dbReference type="ARBA" id="ARBA00022448"/>
    </source>
</evidence>
<keyword evidence="3 11" id="KW-1134">Transmembrane beta strand</keyword>
<evidence type="ECO:0000256" key="12">
    <source>
        <dbReference type="RuleBase" id="RU003357"/>
    </source>
</evidence>
<keyword evidence="6" id="KW-0408">Iron</keyword>
<dbReference type="InterPro" id="IPR000531">
    <property type="entry name" value="Beta-barrel_TonB"/>
</dbReference>
<sequence length="793" mass="86428">MINKVLNKKLPLAVAVGLGAQALLAPLAHSLALEELIVSARKQAETAQDVPIAVTAISGDMMTSLGVSEAGDIALYTPNFTWHTEFGRASPQPYMRGIGTNNFAPINNGPIAIYQDGVFIGPNIAQGFATFDVERVEVLKGPQGTLYGRNSTGGLINFISVKPEIGQEPSGYINVEVGSHDTKNFEGAFGFSMGDQFAGRVSVLRATSDGPFDNINPESNGEAGQIDDFAARAQLLFDNNEGLTILTNYHYGKAEPDTAPFKQLSLQDAADPSQPCANPGVGRTGCSDIYTGFVEDSDIFKTQKADDFEHVDTEGLLVRIDYEINYDMSLYSASSYDEASLRRYDDTDDGPFGLENDYYADDFRWYSQELGIANQSDTAMWHLGTYYYNEKVHGAQLWTNPIFGTGEGNEHEIETTSYALFGQYDYDFNETWGATIGLRWSYEEKEVHKYNGFLPFINNPGNEGDGPIFSLADARAAGGIDESHGVTVGTPTAKDWDEITGRISVDYNTEEGHLIYASIARGFKGGDVNGAAFMDEYVPAGVNGCSAGDPINPTAAGSTRCQSSVDAFNAKLEPVDPELLDAIEIGFKGDFMDGALRVNGAVFYYEYTDQQNTNLIPVPGAAAGGGNTTSLTNAGETKMPGMEIEVIATPNDAWYLQFNAGWLDAEYDKFEPDNSGNQISLTPKSQFSGLVRYDIELDSGAIVALQTDVSWQSKTYFQPTNEKFLEEDAYALWGARVSYRSADSRWTTALFAKNLTDKEYYGSGFQLDFLGTKQVKPGAPRYIGLSVNYQFGQ</sequence>
<feature type="signal peptide" evidence="13">
    <location>
        <begin position="1"/>
        <end position="25"/>
    </location>
</feature>
<dbReference type="Pfam" id="PF00593">
    <property type="entry name" value="TonB_dep_Rec_b-barrel"/>
    <property type="match status" value="1"/>
</dbReference>
<keyword evidence="16" id="KW-0675">Receptor</keyword>
<dbReference type="Proteomes" id="UP001069090">
    <property type="component" value="Unassembled WGS sequence"/>
</dbReference>
<evidence type="ECO:0000313" key="17">
    <source>
        <dbReference type="Proteomes" id="UP001069090"/>
    </source>
</evidence>
<keyword evidence="9 11" id="KW-0472">Membrane</keyword>
<evidence type="ECO:0000256" key="3">
    <source>
        <dbReference type="ARBA" id="ARBA00022452"/>
    </source>
</evidence>
<evidence type="ECO:0000313" key="16">
    <source>
        <dbReference type="EMBL" id="MCZ0865575.1"/>
    </source>
</evidence>
<evidence type="ECO:0000256" key="10">
    <source>
        <dbReference type="ARBA" id="ARBA00023237"/>
    </source>
</evidence>
<keyword evidence="13" id="KW-0732">Signal</keyword>
<evidence type="ECO:0000256" key="9">
    <source>
        <dbReference type="ARBA" id="ARBA00023136"/>
    </source>
</evidence>
<keyword evidence="10 11" id="KW-0998">Cell outer membrane</keyword>
<dbReference type="GO" id="GO:0006826">
    <property type="term" value="P:iron ion transport"/>
    <property type="evidence" value="ECO:0007669"/>
    <property type="project" value="UniProtKB-KW"/>
</dbReference>
<evidence type="ECO:0000256" key="4">
    <source>
        <dbReference type="ARBA" id="ARBA00022496"/>
    </source>
</evidence>
<dbReference type="RefSeq" id="WP_258331720.1">
    <property type="nucleotide sequence ID" value="NZ_JAPTGG010000007.1"/>
</dbReference>
<feature type="domain" description="TonB-dependent receptor plug" evidence="15">
    <location>
        <begin position="47"/>
        <end position="154"/>
    </location>
</feature>
<reference evidence="16 17" key="1">
    <citation type="submission" date="2022-12" db="EMBL/GenBank/DDBJ databases">
        <title>Dasania phycosphaerae sp. nov., isolated from particulate material of the south coast of Korea.</title>
        <authorList>
            <person name="Jiang Y."/>
        </authorList>
    </citation>
    <scope>NUCLEOTIDE SEQUENCE [LARGE SCALE GENOMIC DNA]</scope>
    <source>
        <strain evidence="16 17">GY-19</strain>
    </source>
</reference>
<dbReference type="Pfam" id="PF07715">
    <property type="entry name" value="Plug"/>
    <property type="match status" value="1"/>
</dbReference>
<comment type="caution">
    <text evidence="16">The sequence shown here is derived from an EMBL/GenBank/DDBJ whole genome shotgun (WGS) entry which is preliminary data.</text>
</comment>
<feature type="domain" description="TonB-dependent receptor-like beta-barrel" evidence="14">
    <location>
        <begin position="302"/>
        <end position="755"/>
    </location>
</feature>
<comment type="similarity">
    <text evidence="11 12">Belongs to the TonB-dependent receptor family.</text>
</comment>
<dbReference type="Gene3D" id="2.40.170.20">
    <property type="entry name" value="TonB-dependent receptor, beta-barrel domain"/>
    <property type="match status" value="1"/>
</dbReference>
<dbReference type="InterPro" id="IPR012910">
    <property type="entry name" value="Plug_dom"/>
</dbReference>
<proteinExistence type="inferred from homology"/>
<gene>
    <name evidence="16" type="ORF">O0V09_10205</name>
</gene>
<organism evidence="16 17">
    <name type="scientific">Dasania phycosphaerae</name>
    <dbReference type="NCBI Taxonomy" id="2950436"/>
    <lineage>
        <taxon>Bacteria</taxon>
        <taxon>Pseudomonadati</taxon>
        <taxon>Pseudomonadota</taxon>
        <taxon>Gammaproteobacteria</taxon>
        <taxon>Cellvibrionales</taxon>
        <taxon>Spongiibacteraceae</taxon>
        <taxon>Dasania</taxon>
    </lineage>
</organism>
<dbReference type="SUPFAM" id="SSF56935">
    <property type="entry name" value="Porins"/>
    <property type="match status" value="1"/>
</dbReference>
<keyword evidence="5 11" id="KW-0812">Transmembrane</keyword>
<keyword evidence="17" id="KW-1185">Reference proteome</keyword>
<evidence type="ECO:0000256" key="1">
    <source>
        <dbReference type="ARBA" id="ARBA00004571"/>
    </source>
</evidence>
<dbReference type="InterPro" id="IPR036942">
    <property type="entry name" value="Beta-barrel_TonB_sf"/>
</dbReference>
<dbReference type="PANTHER" id="PTHR32552">
    <property type="entry name" value="FERRICHROME IRON RECEPTOR-RELATED"/>
    <property type="match status" value="1"/>
</dbReference>
<keyword evidence="4" id="KW-0410">Iron transport</keyword>
<keyword evidence="7" id="KW-0406">Ion transport</keyword>
<evidence type="ECO:0000256" key="5">
    <source>
        <dbReference type="ARBA" id="ARBA00022692"/>
    </source>
</evidence>
<dbReference type="PANTHER" id="PTHR32552:SF81">
    <property type="entry name" value="TONB-DEPENDENT OUTER MEMBRANE RECEPTOR"/>
    <property type="match status" value="1"/>
</dbReference>
<evidence type="ECO:0000256" key="11">
    <source>
        <dbReference type="PROSITE-ProRule" id="PRU01360"/>
    </source>
</evidence>
<dbReference type="InterPro" id="IPR039426">
    <property type="entry name" value="TonB-dep_rcpt-like"/>
</dbReference>
<keyword evidence="2 11" id="KW-0813">Transport</keyword>
<evidence type="ECO:0000256" key="6">
    <source>
        <dbReference type="ARBA" id="ARBA00023004"/>
    </source>
</evidence>
<feature type="chain" id="PRO_5039910808" evidence="13">
    <location>
        <begin position="26"/>
        <end position="793"/>
    </location>
</feature>
<dbReference type="PROSITE" id="PS52016">
    <property type="entry name" value="TONB_DEPENDENT_REC_3"/>
    <property type="match status" value="1"/>
</dbReference>
<evidence type="ECO:0000256" key="8">
    <source>
        <dbReference type="ARBA" id="ARBA00023077"/>
    </source>
</evidence>
<dbReference type="EMBL" id="JAPTGG010000007">
    <property type="protein sequence ID" value="MCZ0865575.1"/>
    <property type="molecule type" value="Genomic_DNA"/>
</dbReference>
<accession>A0A9J6RN38</accession>
<name>A0A9J6RN38_9GAMM</name>
<protein>
    <submittedName>
        <fullName evidence="16">TonB-dependent receptor</fullName>
    </submittedName>
</protein>
<dbReference type="GO" id="GO:0009279">
    <property type="term" value="C:cell outer membrane"/>
    <property type="evidence" value="ECO:0007669"/>
    <property type="project" value="UniProtKB-SubCell"/>
</dbReference>
<comment type="subcellular location">
    <subcellularLocation>
        <location evidence="1 11">Cell outer membrane</location>
        <topology evidence="1 11">Multi-pass membrane protein</topology>
    </subcellularLocation>
</comment>
<dbReference type="AlphaFoldDB" id="A0A9J6RN38"/>
<evidence type="ECO:0000259" key="15">
    <source>
        <dbReference type="Pfam" id="PF07715"/>
    </source>
</evidence>
<evidence type="ECO:0000256" key="13">
    <source>
        <dbReference type="SAM" id="SignalP"/>
    </source>
</evidence>
<evidence type="ECO:0000256" key="7">
    <source>
        <dbReference type="ARBA" id="ARBA00023065"/>
    </source>
</evidence>